<feature type="transmembrane region" description="Helical" evidence="6">
    <location>
        <begin position="66"/>
        <end position="85"/>
    </location>
</feature>
<dbReference type="PANTHER" id="PTHR23520">
    <property type="entry name" value="TRANSPORTER, PUTATIVE (AFU_ORTHOLOGUE AFUA_3G04000)-RELATED"/>
    <property type="match status" value="1"/>
</dbReference>
<evidence type="ECO:0000256" key="6">
    <source>
        <dbReference type="SAM" id="Phobius"/>
    </source>
</evidence>
<evidence type="ECO:0000256" key="2">
    <source>
        <dbReference type="ARBA" id="ARBA00022692"/>
    </source>
</evidence>
<evidence type="ECO:0000313" key="8">
    <source>
        <dbReference type="Proteomes" id="UP000094236"/>
    </source>
</evidence>
<gene>
    <name evidence="7" type="ORF">PACTADRAFT_72130</name>
</gene>
<organism evidence="7 8">
    <name type="scientific">Pachysolen tannophilus NRRL Y-2460</name>
    <dbReference type="NCBI Taxonomy" id="669874"/>
    <lineage>
        <taxon>Eukaryota</taxon>
        <taxon>Fungi</taxon>
        <taxon>Dikarya</taxon>
        <taxon>Ascomycota</taxon>
        <taxon>Saccharomycotina</taxon>
        <taxon>Pichiomycetes</taxon>
        <taxon>Pachysolenaceae</taxon>
        <taxon>Pachysolen</taxon>
    </lineage>
</organism>
<feature type="transmembrane region" description="Helical" evidence="6">
    <location>
        <begin position="161"/>
        <end position="186"/>
    </location>
</feature>
<feature type="transmembrane region" description="Helical" evidence="6">
    <location>
        <begin position="447"/>
        <end position="469"/>
    </location>
</feature>
<keyword evidence="2 6" id="KW-0812">Transmembrane</keyword>
<reference evidence="8" key="1">
    <citation type="submission" date="2016-05" db="EMBL/GenBank/DDBJ databases">
        <title>Comparative genomics of biotechnologically important yeasts.</title>
        <authorList>
            <consortium name="DOE Joint Genome Institute"/>
            <person name="Riley R."/>
            <person name="Haridas S."/>
            <person name="Wolfe K.H."/>
            <person name="Lopes M.R."/>
            <person name="Hittinger C.T."/>
            <person name="Goker M."/>
            <person name="Salamov A."/>
            <person name="Wisecaver J."/>
            <person name="Long T.M."/>
            <person name="Aerts A.L."/>
            <person name="Barry K."/>
            <person name="Choi C."/>
            <person name="Clum A."/>
            <person name="Coughlan A.Y."/>
            <person name="Deshpande S."/>
            <person name="Douglass A.P."/>
            <person name="Hanson S.J."/>
            <person name="Klenk H.-P."/>
            <person name="Labutti K."/>
            <person name="Lapidus A."/>
            <person name="Lindquist E."/>
            <person name="Lipzen A."/>
            <person name="Meier-Kolthoff J.P."/>
            <person name="Ohm R.A."/>
            <person name="Otillar R.P."/>
            <person name="Pangilinan J."/>
            <person name="Peng Y."/>
            <person name="Rokas A."/>
            <person name="Rosa C.A."/>
            <person name="Scheuner C."/>
            <person name="Sibirny A.A."/>
            <person name="Slot J.C."/>
            <person name="Stielow J.B."/>
            <person name="Sun H."/>
            <person name="Kurtzman C.P."/>
            <person name="Blackwell M."/>
            <person name="Grigoriev I.V."/>
            <person name="Jeffries T.W."/>
        </authorList>
    </citation>
    <scope>NUCLEOTIDE SEQUENCE [LARGE SCALE GENOMIC DNA]</scope>
    <source>
        <strain evidence="8">NRRL Y-2460</strain>
    </source>
</reference>
<feature type="transmembrane region" description="Helical" evidence="6">
    <location>
        <begin position="329"/>
        <end position="349"/>
    </location>
</feature>
<keyword evidence="3 6" id="KW-1133">Transmembrane helix</keyword>
<evidence type="ECO:0008006" key="9">
    <source>
        <dbReference type="Google" id="ProtNLM"/>
    </source>
</evidence>
<dbReference type="InterPro" id="IPR005829">
    <property type="entry name" value="Sugar_transporter_CS"/>
</dbReference>
<dbReference type="SUPFAM" id="SSF103473">
    <property type="entry name" value="MFS general substrate transporter"/>
    <property type="match status" value="1"/>
</dbReference>
<feature type="transmembrane region" description="Helical" evidence="6">
    <location>
        <begin position="40"/>
        <end position="60"/>
    </location>
</feature>
<dbReference type="PANTHER" id="PTHR23520:SF5">
    <property type="entry name" value="TRANSPORTER, PUTATIVE (AFU_ORTHOLOGUE AFUA_3G04000)-RELATED"/>
    <property type="match status" value="1"/>
</dbReference>
<feature type="transmembrane region" description="Helical" evidence="6">
    <location>
        <begin position="356"/>
        <end position="375"/>
    </location>
</feature>
<dbReference type="AlphaFoldDB" id="A0A1E4TQG3"/>
<comment type="subcellular location">
    <subcellularLocation>
        <location evidence="1">Membrane</location>
        <topology evidence="1">Multi-pass membrane protein</topology>
    </subcellularLocation>
</comment>
<feature type="region of interest" description="Disordered" evidence="5">
    <location>
        <begin position="231"/>
        <end position="262"/>
    </location>
</feature>
<proteinExistence type="predicted"/>
<evidence type="ECO:0000313" key="7">
    <source>
        <dbReference type="EMBL" id="ODV93987.1"/>
    </source>
</evidence>
<evidence type="ECO:0000256" key="3">
    <source>
        <dbReference type="ARBA" id="ARBA00022989"/>
    </source>
</evidence>
<evidence type="ECO:0000256" key="4">
    <source>
        <dbReference type="ARBA" id="ARBA00023136"/>
    </source>
</evidence>
<dbReference type="Proteomes" id="UP000094236">
    <property type="component" value="Unassembled WGS sequence"/>
</dbReference>
<dbReference type="GO" id="GO:0000329">
    <property type="term" value="C:fungal-type vacuole membrane"/>
    <property type="evidence" value="ECO:0007669"/>
    <property type="project" value="TreeGrafter"/>
</dbReference>
<dbReference type="EMBL" id="KV454017">
    <property type="protein sequence ID" value="ODV93987.1"/>
    <property type="molecule type" value="Genomic_DNA"/>
</dbReference>
<accession>A0A1E4TQG3</accession>
<evidence type="ECO:0000256" key="1">
    <source>
        <dbReference type="ARBA" id="ARBA00004141"/>
    </source>
</evidence>
<keyword evidence="4 6" id="KW-0472">Membrane</keyword>
<dbReference type="PROSITE" id="PS00216">
    <property type="entry name" value="SUGAR_TRANSPORT_1"/>
    <property type="match status" value="1"/>
</dbReference>
<name>A0A1E4TQG3_PACTA</name>
<sequence>MTNLITSTVKNVSGAFLEELGVSTLLESPIDFKLIVLIRAIRLFAFGGVSIVIALYLNLIGFNEGFIGFFFTLTMMGDLFVSFLLAMVADKWGRKRVMICSNIIMCITAFVFYFFQSPKVLVPMTIIGFITPSGNEVGPFRSIEQSVIACLVPFEQRSDCYAWYSFLGILSTAFGSFTSGLFIAFAKDKLNFSDISSYKLPFLFLAIASIMMAILSCIRFNIELDTFDDEQVQEHEPEEQEEQTKSFLKHPHQRQQDNSNSFENLENQSLSTKISFKFKNFKNILDPKSLDFVIKISLLFVLDTAAKSLITKAWISYYIKHKFNLEPSYLGFVFFIHDVLSASAALVGSSISKRQGVIFTMLATHIPTIFFNSLIPFPKSLGLTVFLIWGRATFQAMDLSSKAVFITSSVKPSERTGVIAWTNVCRSIGQSAAPTVTGFFTNIGMQWITFLISGLLRAFYDFGIFINFWKIRHQLNKDNS</sequence>
<dbReference type="GO" id="GO:0022857">
    <property type="term" value="F:transmembrane transporter activity"/>
    <property type="evidence" value="ECO:0007669"/>
    <property type="project" value="InterPro"/>
</dbReference>
<dbReference type="InterPro" id="IPR036259">
    <property type="entry name" value="MFS_trans_sf"/>
</dbReference>
<dbReference type="InterPro" id="IPR011701">
    <property type="entry name" value="MFS"/>
</dbReference>
<feature type="transmembrane region" description="Helical" evidence="6">
    <location>
        <begin position="198"/>
        <end position="222"/>
    </location>
</feature>
<evidence type="ECO:0000256" key="5">
    <source>
        <dbReference type="SAM" id="MobiDB-lite"/>
    </source>
</evidence>
<keyword evidence="8" id="KW-1185">Reference proteome</keyword>
<dbReference type="Gene3D" id="1.20.1250.20">
    <property type="entry name" value="MFS general substrate transporter like domains"/>
    <property type="match status" value="1"/>
</dbReference>
<dbReference type="STRING" id="669874.A0A1E4TQG3"/>
<protein>
    <recommendedName>
        <fullName evidence="9">Major facilitator superfamily (MFS) profile domain-containing protein</fullName>
    </recommendedName>
</protein>
<dbReference type="Pfam" id="PF07690">
    <property type="entry name" value="MFS_1"/>
    <property type="match status" value="2"/>
</dbReference>
<dbReference type="OrthoDB" id="10027823at2759"/>
<feature type="compositionally biased region" description="Acidic residues" evidence="5">
    <location>
        <begin position="231"/>
        <end position="241"/>
    </location>
</feature>